<proteinExistence type="predicted"/>
<evidence type="ECO:0000256" key="4">
    <source>
        <dbReference type="ARBA" id="ARBA00023027"/>
    </source>
</evidence>
<dbReference type="InterPro" id="IPR016135">
    <property type="entry name" value="UBQ-conjugating_enzyme/RWD"/>
</dbReference>
<dbReference type="InterPro" id="IPR000608">
    <property type="entry name" value="UBC"/>
</dbReference>
<evidence type="ECO:0000313" key="8">
    <source>
        <dbReference type="Proteomes" id="UP000031192"/>
    </source>
</evidence>
<dbReference type="Proteomes" id="UP000031192">
    <property type="component" value="Unassembled WGS sequence"/>
</dbReference>
<evidence type="ECO:0000256" key="2">
    <source>
        <dbReference type="ARBA" id="ARBA00022679"/>
    </source>
</evidence>
<feature type="domain" description="UBC core" evidence="6">
    <location>
        <begin position="1014"/>
        <end position="1194"/>
    </location>
</feature>
<keyword evidence="2" id="KW-0808">Transferase</keyword>
<dbReference type="Gene3D" id="3.10.110.10">
    <property type="entry name" value="Ubiquitin Conjugating Enzyme"/>
    <property type="match status" value="1"/>
</dbReference>
<dbReference type="SUPFAM" id="SSF54495">
    <property type="entry name" value="UBC-like"/>
    <property type="match status" value="1"/>
</dbReference>
<dbReference type="Pfam" id="PF00644">
    <property type="entry name" value="PARP"/>
    <property type="match status" value="1"/>
</dbReference>
<dbReference type="Pfam" id="PF00179">
    <property type="entry name" value="UQ_con"/>
    <property type="match status" value="1"/>
</dbReference>
<keyword evidence="3" id="KW-0548">Nucleotidyltransferase</keyword>
<evidence type="ECO:0000259" key="6">
    <source>
        <dbReference type="PROSITE" id="PS50127"/>
    </source>
</evidence>
<dbReference type="AlphaFoldDB" id="A0A0B4HG27"/>
<dbReference type="SMART" id="SM00212">
    <property type="entry name" value="UBCc"/>
    <property type="match status" value="1"/>
</dbReference>
<organism evidence="7 8">
    <name type="scientific">Metarhizium guizhouense (strain ARSEF 977)</name>
    <dbReference type="NCBI Taxonomy" id="1276136"/>
    <lineage>
        <taxon>Eukaryota</taxon>
        <taxon>Fungi</taxon>
        <taxon>Dikarya</taxon>
        <taxon>Ascomycota</taxon>
        <taxon>Pezizomycotina</taxon>
        <taxon>Sordariomycetes</taxon>
        <taxon>Hypocreomycetidae</taxon>
        <taxon>Hypocreales</taxon>
        <taxon>Clavicipitaceae</taxon>
        <taxon>Metarhizium</taxon>
    </lineage>
</organism>
<dbReference type="PROSITE" id="PS50127">
    <property type="entry name" value="UBC_2"/>
    <property type="match status" value="1"/>
</dbReference>
<dbReference type="Gene3D" id="3.90.228.10">
    <property type="match status" value="1"/>
</dbReference>
<evidence type="ECO:0000313" key="7">
    <source>
        <dbReference type="EMBL" id="KID88841.1"/>
    </source>
</evidence>
<name>A0A0B4HG27_METGA</name>
<evidence type="ECO:0000256" key="3">
    <source>
        <dbReference type="ARBA" id="ARBA00022695"/>
    </source>
</evidence>
<dbReference type="OrthoDB" id="109543at2759"/>
<feature type="region of interest" description="Disordered" evidence="5">
    <location>
        <begin position="943"/>
        <end position="985"/>
    </location>
</feature>
<evidence type="ECO:0000256" key="5">
    <source>
        <dbReference type="SAM" id="MobiDB-lite"/>
    </source>
</evidence>
<sequence>MSSSARAFLADLAKARETQYDGISGIRRGDSDGEVSLLYSNDSLEEPLEIQILSMDVTSYPDDSCFMLFTSSETCDTKVLSLLELISSSTRGSTLHEVIQTVSDQLTASFGDTLESGFGSSASPDQDTPDYEFYDSFEISDDEAFPQVEKSRSDGKCQDVCGRLLEKEELQRLCKDLKTAKEAGVTVGIFPNTADRPLEVISLSIRISKLGITSETMHAWDIKVTDYIVLLMRLPNGYPSIATLLHSSGTHPVVQFRFGRCSSAKPSIESVRLAFQYSPAATKNSDDPDSTLPAFSSVCMSNSIDMLFNKSFVSLLRFRRAYGHTWDEAQATMHEYIGRIQSKIATENNTGLTGAGHDIPISTHAPSSLQHDFALDDEASISFPLAAMQFALRRFCKCTEYCIVCHLKLQTDFVPLKPYVCTKDLCLYQYLALGLGPNIEHEVISSPYVVDLLISFFYTGETQRSIREFPCGLALRAPVIQQSALHLEIETCVQSQQFRILLARNEPMGTNIRKRMRNGDWFAMLTNKAGSIEKHTCYVSETLDDGLYKYETTNSIIWPKNRAEIEISALIFSTAVPSKKDFWQSGFIFPYEHDVDDLDADQRAIALTELLDNLPSVLKMRSYLLDEPGRMLSSWKRINASALSLMRWIVASNTSYIVQDGPVPSKDLAAHSSDQNPPSVAMRKATSNLIHLLENGWMQFRFAQGSPEKEYAFLKTLQEMKSKNQSTVKPPSLFVWHGSPISNWHSIIRTGLDFQQTRHGRSYGNGVYFSKHMGVSKAYSTRSGFCAKAPFRHCWMGSELRISLALSICEIVNRPEEFVASQPHFVVDKAEWIQCRYLLIQIDPTENALNNPLFAPSGPECTGYIQQDPEHCIMDDYNVGPLQIPLSALSIARQQEALGLTLGNTALDSIMAVTNKIDDESCDSDSGDHPDILVDDILKQYRAHDRRKRQRSTSPEPSSCGLASSPSPWKSTKRSEIGKKKTRSTQNMTVSLGSLDYKTIPQLPPPSWATSSPMALQTLTRELKQIHTIQSQNHAASLGWSVDTLAIDNLFQWIVQFHSFDSGLPLAMDMKSRGLRSIVLEVRFGSNFPMSPPFVRIIRPRFLPFLEGGGGHVTAGGAICSEMLTNSGWSPAMSMEMVFLQIRLSLCDTERPARLDTRQRGNADYGIAEAVAAYIRAAVNHGWDVPEDLENIHAGWWMPPAS</sequence>
<reference evidence="7 8" key="1">
    <citation type="journal article" date="2014" name="Proc. Natl. Acad. Sci. U.S.A.">
        <title>Trajectory and genomic determinants of fungal-pathogen speciation and host adaptation.</title>
        <authorList>
            <person name="Hu X."/>
            <person name="Xiao G."/>
            <person name="Zheng P."/>
            <person name="Shang Y."/>
            <person name="Su Y."/>
            <person name="Zhang X."/>
            <person name="Liu X."/>
            <person name="Zhan S."/>
            <person name="St Leger R.J."/>
            <person name="Wang C."/>
        </authorList>
    </citation>
    <scope>NUCLEOTIDE SEQUENCE [LARGE SCALE GENOMIC DNA]</scope>
    <source>
        <strain evidence="7 8">ARSEF 977</strain>
    </source>
</reference>
<dbReference type="InterPro" id="IPR012317">
    <property type="entry name" value="Poly(ADP-ribose)pol_cat_dom"/>
</dbReference>
<protein>
    <submittedName>
        <fullName evidence="7">Ubiquitin-conjugating enzyme E2 Q2</fullName>
    </submittedName>
</protein>
<keyword evidence="4" id="KW-0520">NAD</keyword>
<dbReference type="PANTHER" id="PTHR21328">
    <property type="entry name" value="POLY ADP-RIBOSE POLYMERASE FAMILY, MEMBER PARP"/>
    <property type="match status" value="1"/>
</dbReference>
<comment type="caution">
    <text evidence="7">The sequence shown here is derived from an EMBL/GenBank/DDBJ whole genome shotgun (WGS) entry which is preliminary data.</text>
</comment>
<accession>A0A0B4HG27</accession>
<dbReference type="EMBL" id="AZNH01000010">
    <property type="protein sequence ID" value="KID88841.1"/>
    <property type="molecule type" value="Genomic_DNA"/>
</dbReference>
<dbReference type="HOGENOM" id="CLU_003143_1_0_1"/>
<dbReference type="InterPro" id="IPR051838">
    <property type="entry name" value="ARTD_PARP"/>
</dbReference>
<evidence type="ECO:0000256" key="1">
    <source>
        <dbReference type="ARBA" id="ARBA00022676"/>
    </source>
</evidence>
<gene>
    <name evidence="7" type="ORF">MGU_04184</name>
</gene>
<dbReference type="GO" id="GO:0016779">
    <property type="term" value="F:nucleotidyltransferase activity"/>
    <property type="evidence" value="ECO:0007669"/>
    <property type="project" value="UniProtKB-KW"/>
</dbReference>
<dbReference type="SUPFAM" id="SSF56399">
    <property type="entry name" value="ADP-ribosylation"/>
    <property type="match status" value="1"/>
</dbReference>
<keyword evidence="8" id="KW-1185">Reference proteome</keyword>
<dbReference type="CDD" id="cd23802">
    <property type="entry name" value="UBCc_UBE2Q"/>
    <property type="match status" value="1"/>
</dbReference>
<dbReference type="GO" id="GO:0003950">
    <property type="term" value="F:NAD+ poly-ADP-ribosyltransferase activity"/>
    <property type="evidence" value="ECO:0007669"/>
    <property type="project" value="InterPro"/>
</dbReference>
<feature type="compositionally biased region" description="Polar residues" evidence="5">
    <location>
        <begin position="952"/>
        <end position="970"/>
    </location>
</feature>
<keyword evidence="1" id="KW-0328">Glycosyltransferase</keyword>